<proteinExistence type="predicted"/>
<dbReference type="PANTHER" id="PTHR11505">
    <property type="entry name" value="L1 TRANSPOSABLE ELEMENT-RELATED"/>
    <property type="match status" value="1"/>
</dbReference>
<keyword evidence="3" id="KW-0862">Zinc</keyword>
<keyword evidence="5" id="KW-0175">Coiled coil</keyword>
<keyword evidence="1" id="KW-0479">Metal-binding</keyword>
<comment type="caution">
    <text evidence="9">The sequence shown here is derived from an EMBL/GenBank/DDBJ whole genome shotgun (WGS) entry which is preliminary data.</text>
</comment>
<dbReference type="CDD" id="cd15489">
    <property type="entry name" value="PHD_SF"/>
    <property type="match status" value="1"/>
</dbReference>
<dbReference type="EMBL" id="JAHIBW010000002">
    <property type="protein sequence ID" value="KAG7312593.1"/>
    <property type="molecule type" value="Genomic_DNA"/>
</dbReference>
<dbReference type="PROSITE" id="PS50089">
    <property type="entry name" value="ZF_RING_2"/>
    <property type="match status" value="1"/>
</dbReference>
<keyword evidence="10" id="KW-1185">Reference proteome</keyword>
<protein>
    <recommendedName>
        <fullName evidence="11">PHD-type domain-containing protein</fullName>
    </recommendedName>
</protein>
<feature type="domain" description="RING-type" evidence="8">
    <location>
        <begin position="5"/>
        <end position="56"/>
    </location>
</feature>
<dbReference type="PROSITE" id="PS01359">
    <property type="entry name" value="ZF_PHD_1"/>
    <property type="match status" value="1"/>
</dbReference>
<dbReference type="InterPro" id="IPR057251">
    <property type="entry name" value="FP_C"/>
</dbReference>
<keyword evidence="2 4" id="KW-0863">Zinc-finger</keyword>
<evidence type="ECO:0000256" key="1">
    <source>
        <dbReference type="ARBA" id="ARBA00022723"/>
    </source>
</evidence>
<dbReference type="PROSITE" id="PS50016">
    <property type="entry name" value="ZF_PHD_2"/>
    <property type="match status" value="1"/>
</dbReference>
<dbReference type="Gene3D" id="3.30.70.1820">
    <property type="entry name" value="L1 transposable element, RRM domain"/>
    <property type="match status" value="1"/>
</dbReference>
<name>A0ABQ7R5K8_PLUXY</name>
<dbReference type="Proteomes" id="UP000823941">
    <property type="component" value="Chromosome 2"/>
</dbReference>
<evidence type="ECO:0000256" key="4">
    <source>
        <dbReference type="PROSITE-ProRule" id="PRU00175"/>
    </source>
</evidence>
<evidence type="ECO:0000313" key="9">
    <source>
        <dbReference type="EMBL" id="KAG7312593.1"/>
    </source>
</evidence>
<evidence type="ECO:0000256" key="3">
    <source>
        <dbReference type="ARBA" id="ARBA00022833"/>
    </source>
</evidence>
<evidence type="ECO:0008006" key="11">
    <source>
        <dbReference type="Google" id="ProtNLM"/>
    </source>
</evidence>
<dbReference type="InterPro" id="IPR001965">
    <property type="entry name" value="Znf_PHD"/>
</dbReference>
<feature type="domain" description="PHD-type" evidence="7">
    <location>
        <begin position="2"/>
        <end position="58"/>
    </location>
</feature>
<dbReference type="InterPro" id="IPR019787">
    <property type="entry name" value="Znf_PHD-finger"/>
</dbReference>
<feature type="region of interest" description="Disordered" evidence="6">
    <location>
        <begin position="59"/>
        <end position="85"/>
    </location>
</feature>
<feature type="compositionally biased region" description="Basic and acidic residues" evidence="6">
    <location>
        <begin position="59"/>
        <end position="71"/>
    </location>
</feature>
<dbReference type="SMART" id="SM00249">
    <property type="entry name" value="PHD"/>
    <property type="match status" value="1"/>
</dbReference>
<feature type="coiled-coil region" evidence="5">
    <location>
        <begin position="131"/>
        <end position="182"/>
    </location>
</feature>
<sequence>MSGICFNCSQPTMVKNQLKCNGCQHILHYSCVGLTEGEFNKMLPMNKPKWKCPTCKSKKESPLSKQQHEHGATPTNTTKRQTDSLIPDVPSSMVNLDTKAFIEFFERRFCSLREEWKKDISEILKPVQSDIKLISERLENWESRLDILEAKVSGINDLYSENEALKKDLNKMQKSFDTLDQNSRQCNLEIQNIPETSGEDLVGLVCNIGSLIGVSVPVESIRSVHRTAPGAQRDRPRNIVLQLTTRRLRDNLLAAARTRRELTTEQLSLPPPVRRFYINEHLTLTNKILFSKARELMKTKDYKHVWVRNANVMMRKTDTSKIIKIRSEEDLAKVI</sequence>
<dbReference type="Pfam" id="PF25298">
    <property type="entry name" value="Baculo_FP_2nd"/>
    <property type="match status" value="1"/>
</dbReference>
<evidence type="ECO:0000256" key="5">
    <source>
        <dbReference type="SAM" id="Coils"/>
    </source>
</evidence>
<dbReference type="Gene3D" id="2.60.120.650">
    <property type="entry name" value="Cupin"/>
    <property type="match status" value="1"/>
</dbReference>
<dbReference type="InterPro" id="IPR011011">
    <property type="entry name" value="Znf_FYVE_PHD"/>
</dbReference>
<reference evidence="9 10" key="1">
    <citation type="submission" date="2021-06" db="EMBL/GenBank/DDBJ databases">
        <title>A haploid diamondback moth (Plutella xylostella L.) genome assembly resolves 31 chromosomes and identifies a diamide resistance mutation.</title>
        <authorList>
            <person name="Ward C.M."/>
            <person name="Perry K.D."/>
            <person name="Baker G."/>
            <person name="Powis K."/>
            <person name="Heckel D.G."/>
            <person name="Baxter S.W."/>
        </authorList>
    </citation>
    <scope>NUCLEOTIDE SEQUENCE [LARGE SCALE GENOMIC DNA]</scope>
    <source>
        <strain evidence="9 10">LV</strain>
        <tissue evidence="9">Single pupa</tissue>
    </source>
</reference>
<dbReference type="SUPFAM" id="SSF57903">
    <property type="entry name" value="FYVE/PHD zinc finger"/>
    <property type="match status" value="1"/>
</dbReference>
<evidence type="ECO:0000259" key="8">
    <source>
        <dbReference type="PROSITE" id="PS50089"/>
    </source>
</evidence>
<accession>A0ABQ7R5K8</accession>
<evidence type="ECO:0000256" key="6">
    <source>
        <dbReference type="SAM" id="MobiDB-lite"/>
    </source>
</evidence>
<organism evidence="9 10">
    <name type="scientific">Plutella xylostella</name>
    <name type="common">Diamondback moth</name>
    <name type="synonym">Plutella maculipennis</name>
    <dbReference type="NCBI Taxonomy" id="51655"/>
    <lineage>
        <taxon>Eukaryota</taxon>
        <taxon>Metazoa</taxon>
        <taxon>Ecdysozoa</taxon>
        <taxon>Arthropoda</taxon>
        <taxon>Hexapoda</taxon>
        <taxon>Insecta</taxon>
        <taxon>Pterygota</taxon>
        <taxon>Neoptera</taxon>
        <taxon>Endopterygota</taxon>
        <taxon>Lepidoptera</taxon>
        <taxon>Glossata</taxon>
        <taxon>Ditrysia</taxon>
        <taxon>Yponomeutoidea</taxon>
        <taxon>Plutellidae</taxon>
        <taxon>Plutella</taxon>
    </lineage>
</organism>
<gene>
    <name evidence="9" type="ORF">JYU34_000910</name>
</gene>
<evidence type="ECO:0000256" key="2">
    <source>
        <dbReference type="ARBA" id="ARBA00022771"/>
    </source>
</evidence>
<dbReference type="InterPro" id="IPR019786">
    <property type="entry name" value="Zinc_finger_PHD-type_CS"/>
</dbReference>
<evidence type="ECO:0000259" key="7">
    <source>
        <dbReference type="PROSITE" id="PS50016"/>
    </source>
</evidence>
<dbReference type="InterPro" id="IPR004244">
    <property type="entry name" value="Transposase_22"/>
</dbReference>
<evidence type="ECO:0000313" key="10">
    <source>
        <dbReference type="Proteomes" id="UP000823941"/>
    </source>
</evidence>
<dbReference type="InterPro" id="IPR001841">
    <property type="entry name" value="Znf_RING"/>
</dbReference>